<comment type="caution">
    <text evidence="1">The sequence shown here is derived from an EMBL/GenBank/DDBJ whole genome shotgun (WGS) entry which is preliminary data.</text>
</comment>
<dbReference type="Proteomes" id="UP000078113">
    <property type="component" value="Unassembled WGS sequence"/>
</dbReference>
<dbReference type="AlphaFoldDB" id="A0A8X7N368"/>
<reference evidence="1" key="1">
    <citation type="submission" date="2016-04" db="EMBL/GenBank/DDBJ databases">
        <authorList>
            <person name="Nguyen H.D."/>
            <person name="Samba Siva P."/>
            <person name="Cullis J."/>
            <person name="Levesque C.A."/>
            <person name="Hambleton S."/>
        </authorList>
    </citation>
    <scope>NUCLEOTIDE SEQUENCE</scope>
    <source>
        <strain evidence="1">DAOMC 236422</strain>
    </source>
</reference>
<evidence type="ECO:0000313" key="2">
    <source>
        <dbReference type="Proteomes" id="UP000078113"/>
    </source>
</evidence>
<proteinExistence type="predicted"/>
<organism evidence="1 2">
    <name type="scientific">Tilletia walkeri</name>
    <dbReference type="NCBI Taxonomy" id="117179"/>
    <lineage>
        <taxon>Eukaryota</taxon>
        <taxon>Fungi</taxon>
        <taxon>Dikarya</taxon>
        <taxon>Basidiomycota</taxon>
        <taxon>Ustilaginomycotina</taxon>
        <taxon>Exobasidiomycetes</taxon>
        <taxon>Tilletiales</taxon>
        <taxon>Tilletiaceae</taxon>
        <taxon>Tilletia</taxon>
    </lineage>
</organism>
<sequence>MPGTLVAYQPEIFSALPSVDEVAKDFDAFGGITSVRPMLYPSVGAHNQANLFGLQLLHRHFDLSEDQRLVAFGRVSVALELNVLDAKSATKVKPTSWMCLPDRPGMMP</sequence>
<reference evidence="1" key="2">
    <citation type="journal article" date="2019" name="IMA Fungus">
        <title>Genome sequencing and comparison of five Tilletia species to identify candidate genes for the detection of regulated species infecting wheat.</title>
        <authorList>
            <person name="Nguyen H.D.T."/>
            <person name="Sultana T."/>
            <person name="Kesanakurti P."/>
            <person name="Hambleton S."/>
        </authorList>
    </citation>
    <scope>NUCLEOTIDE SEQUENCE</scope>
    <source>
        <strain evidence="1">DAOMC 236422</strain>
    </source>
</reference>
<accession>A0A8X7N368</accession>
<keyword evidence="2" id="KW-1185">Reference proteome</keyword>
<name>A0A8X7N368_9BASI</name>
<dbReference type="EMBL" id="LWDG02000790">
    <property type="protein sequence ID" value="KAE8262455.1"/>
    <property type="molecule type" value="Genomic_DNA"/>
</dbReference>
<evidence type="ECO:0000313" key="1">
    <source>
        <dbReference type="EMBL" id="KAE8262455.1"/>
    </source>
</evidence>
<gene>
    <name evidence="1" type="ORF">A4X09_0g7459</name>
</gene>
<protein>
    <submittedName>
        <fullName evidence="1">Uncharacterized protein</fullName>
    </submittedName>
</protein>